<dbReference type="EMBL" id="LAZR01000117">
    <property type="protein sequence ID" value="KKN89600.1"/>
    <property type="molecule type" value="Genomic_DNA"/>
</dbReference>
<organism evidence="1">
    <name type="scientific">marine sediment metagenome</name>
    <dbReference type="NCBI Taxonomy" id="412755"/>
    <lineage>
        <taxon>unclassified sequences</taxon>
        <taxon>metagenomes</taxon>
        <taxon>ecological metagenomes</taxon>
    </lineage>
</organism>
<sequence length="100" mass="11026">MASIDEIELLRRKLRAARQRARYWSGNPSSRGFGFNPSHSSTADSDLEYEAAMDDCSALADQILQITGKRPATPDPKQDFNNLFASTLLPKLAGNDHCGE</sequence>
<accession>A0A0F9U8P9</accession>
<comment type="caution">
    <text evidence="1">The sequence shown here is derived from an EMBL/GenBank/DDBJ whole genome shotgun (WGS) entry which is preliminary data.</text>
</comment>
<protein>
    <submittedName>
        <fullName evidence="1">Uncharacterized protein</fullName>
    </submittedName>
</protein>
<evidence type="ECO:0000313" key="1">
    <source>
        <dbReference type="EMBL" id="KKN89600.1"/>
    </source>
</evidence>
<reference evidence="1" key="1">
    <citation type="journal article" date="2015" name="Nature">
        <title>Complex archaea that bridge the gap between prokaryotes and eukaryotes.</title>
        <authorList>
            <person name="Spang A."/>
            <person name="Saw J.H."/>
            <person name="Jorgensen S.L."/>
            <person name="Zaremba-Niedzwiedzka K."/>
            <person name="Martijn J."/>
            <person name="Lind A.E."/>
            <person name="van Eijk R."/>
            <person name="Schleper C."/>
            <person name="Guy L."/>
            <person name="Ettema T.J."/>
        </authorList>
    </citation>
    <scope>NUCLEOTIDE SEQUENCE</scope>
</reference>
<name>A0A0F9U8P9_9ZZZZ</name>
<proteinExistence type="predicted"/>
<dbReference type="AlphaFoldDB" id="A0A0F9U8P9"/>
<gene>
    <name evidence="1" type="ORF">LCGC14_0237320</name>
</gene>